<protein>
    <submittedName>
        <fullName evidence="1">Uncharacterized protein</fullName>
    </submittedName>
</protein>
<proteinExistence type="predicted"/>
<reference evidence="1" key="1">
    <citation type="submission" date="2014-09" db="EMBL/GenBank/DDBJ databases">
        <authorList>
            <person name="Magalhaes I.L.F."/>
            <person name="Oliveira U."/>
            <person name="Santos F.R."/>
            <person name="Vidigal T.H.D.A."/>
            <person name="Brescovit A.D."/>
            <person name="Santos A.J."/>
        </authorList>
    </citation>
    <scope>NUCLEOTIDE SEQUENCE</scope>
    <source>
        <tissue evidence="1">Shoot tissue taken approximately 20 cm above the soil surface</tissue>
    </source>
</reference>
<evidence type="ECO:0000313" key="1">
    <source>
        <dbReference type="EMBL" id="JAD60259.1"/>
    </source>
</evidence>
<organism evidence="1">
    <name type="scientific">Arundo donax</name>
    <name type="common">Giant reed</name>
    <name type="synonym">Donax arundinaceus</name>
    <dbReference type="NCBI Taxonomy" id="35708"/>
    <lineage>
        <taxon>Eukaryota</taxon>
        <taxon>Viridiplantae</taxon>
        <taxon>Streptophyta</taxon>
        <taxon>Embryophyta</taxon>
        <taxon>Tracheophyta</taxon>
        <taxon>Spermatophyta</taxon>
        <taxon>Magnoliopsida</taxon>
        <taxon>Liliopsida</taxon>
        <taxon>Poales</taxon>
        <taxon>Poaceae</taxon>
        <taxon>PACMAD clade</taxon>
        <taxon>Arundinoideae</taxon>
        <taxon>Arundineae</taxon>
        <taxon>Arundo</taxon>
    </lineage>
</organism>
<dbReference type="AlphaFoldDB" id="A0A0A9B8F6"/>
<accession>A0A0A9B8F6</accession>
<reference evidence="1" key="2">
    <citation type="journal article" date="2015" name="Data Brief">
        <title>Shoot transcriptome of the giant reed, Arundo donax.</title>
        <authorList>
            <person name="Barrero R.A."/>
            <person name="Guerrero F.D."/>
            <person name="Moolhuijzen P."/>
            <person name="Goolsby J.A."/>
            <person name="Tidwell J."/>
            <person name="Bellgard S.E."/>
            <person name="Bellgard M.I."/>
        </authorList>
    </citation>
    <scope>NUCLEOTIDE SEQUENCE</scope>
    <source>
        <tissue evidence="1">Shoot tissue taken approximately 20 cm above the soil surface</tissue>
    </source>
</reference>
<name>A0A0A9B8F6_ARUDO</name>
<dbReference type="EMBL" id="GBRH01237636">
    <property type="protein sequence ID" value="JAD60259.1"/>
    <property type="molecule type" value="Transcribed_RNA"/>
</dbReference>
<sequence>MLGDLELCTSTETKDYV</sequence>